<dbReference type="InterPro" id="IPR000387">
    <property type="entry name" value="Tyr_Pase_dom"/>
</dbReference>
<dbReference type="Pfam" id="PF13350">
    <property type="entry name" value="Y_phosphatase3"/>
    <property type="match status" value="1"/>
</dbReference>
<organism evidence="2 3">
    <name type="scientific">Didymella exigua CBS 183.55</name>
    <dbReference type="NCBI Taxonomy" id="1150837"/>
    <lineage>
        <taxon>Eukaryota</taxon>
        <taxon>Fungi</taxon>
        <taxon>Dikarya</taxon>
        <taxon>Ascomycota</taxon>
        <taxon>Pezizomycotina</taxon>
        <taxon>Dothideomycetes</taxon>
        <taxon>Pleosporomycetidae</taxon>
        <taxon>Pleosporales</taxon>
        <taxon>Pleosporineae</taxon>
        <taxon>Didymellaceae</taxon>
        <taxon>Didymella</taxon>
    </lineage>
</organism>
<dbReference type="EMBL" id="ML979015">
    <property type="protein sequence ID" value="KAF1922786.1"/>
    <property type="molecule type" value="Genomic_DNA"/>
</dbReference>
<evidence type="ECO:0000313" key="2">
    <source>
        <dbReference type="EMBL" id="KAF1922786.1"/>
    </source>
</evidence>
<dbReference type="PROSITE" id="PS00383">
    <property type="entry name" value="TYR_PHOSPHATASE_1"/>
    <property type="match status" value="1"/>
</dbReference>
<evidence type="ECO:0000313" key="3">
    <source>
        <dbReference type="Proteomes" id="UP000800082"/>
    </source>
</evidence>
<dbReference type="GeneID" id="54352090"/>
<evidence type="ECO:0000259" key="1">
    <source>
        <dbReference type="PROSITE" id="PS50056"/>
    </source>
</evidence>
<proteinExistence type="predicted"/>
<dbReference type="PROSITE" id="PS50056">
    <property type="entry name" value="TYR_PHOSPHATASE_2"/>
    <property type="match status" value="1"/>
</dbReference>
<dbReference type="PANTHER" id="PTHR31126">
    <property type="entry name" value="TYROSINE-PROTEIN PHOSPHATASE"/>
    <property type="match status" value="1"/>
</dbReference>
<feature type="domain" description="Tyrosine specific protein phosphatases" evidence="1">
    <location>
        <begin position="135"/>
        <end position="189"/>
    </location>
</feature>
<gene>
    <name evidence="2" type="ORF">M421DRAFT_426527</name>
</gene>
<dbReference type="Gene3D" id="3.90.190.10">
    <property type="entry name" value="Protein tyrosine phosphatase superfamily"/>
    <property type="match status" value="1"/>
</dbReference>
<dbReference type="InterPro" id="IPR029021">
    <property type="entry name" value="Prot-tyrosine_phosphatase-like"/>
</dbReference>
<dbReference type="InterPro" id="IPR016130">
    <property type="entry name" value="Tyr_Pase_AS"/>
</dbReference>
<dbReference type="OrthoDB" id="449382at2759"/>
<dbReference type="PANTHER" id="PTHR31126:SF1">
    <property type="entry name" value="TYROSINE SPECIFIC PROTEIN PHOSPHATASES DOMAIN-CONTAINING PROTEIN"/>
    <property type="match status" value="1"/>
</dbReference>
<dbReference type="RefSeq" id="XP_033443039.1">
    <property type="nucleotide sequence ID" value="XM_033594422.1"/>
</dbReference>
<reference evidence="2" key="1">
    <citation type="journal article" date="2020" name="Stud. Mycol.">
        <title>101 Dothideomycetes genomes: a test case for predicting lifestyles and emergence of pathogens.</title>
        <authorList>
            <person name="Haridas S."/>
            <person name="Albert R."/>
            <person name="Binder M."/>
            <person name="Bloem J."/>
            <person name="Labutti K."/>
            <person name="Salamov A."/>
            <person name="Andreopoulos B."/>
            <person name="Baker S."/>
            <person name="Barry K."/>
            <person name="Bills G."/>
            <person name="Bluhm B."/>
            <person name="Cannon C."/>
            <person name="Castanera R."/>
            <person name="Culley D."/>
            <person name="Daum C."/>
            <person name="Ezra D."/>
            <person name="Gonzalez J."/>
            <person name="Henrissat B."/>
            <person name="Kuo A."/>
            <person name="Liang C."/>
            <person name="Lipzen A."/>
            <person name="Lutzoni F."/>
            <person name="Magnuson J."/>
            <person name="Mondo S."/>
            <person name="Nolan M."/>
            <person name="Ohm R."/>
            <person name="Pangilinan J."/>
            <person name="Park H.-J."/>
            <person name="Ramirez L."/>
            <person name="Alfaro M."/>
            <person name="Sun H."/>
            <person name="Tritt A."/>
            <person name="Yoshinaga Y."/>
            <person name="Zwiers L.-H."/>
            <person name="Turgeon B."/>
            <person name="Goodwin S."/>
            <person name="Spatafora J."/>
            <person name="Crous P."/>
            <person name="Grigoriev I."/>
        </authorList>
    </citation>
    <scope>NUCLEOTIDE SEQUENCE</scope>
    <source>
        <strain evidence="2">CBS 183.55</strain>
    </source>
</reference>
<sequence>MAQTPLPSPPFFTIPNIANFRDASITLQTPHGPIRERILFRSAEVSKLDRAGWDAVRALGVAHVFDLRSKPEVEKGWSGIVASAPGAPKDVRLRWMVGMEDSGVQRTWVPVFREQDYGPAALAERYQKYMHKSTEGFVAAYRDILKSGASAYRTMFLYLAGLDPVEVDDGKRRGALIHCTAGKDRTGVFFGILFDFLGVSREQIAAEYNLTEPGLAVIREVVVARLLQSPGFQRYMLSLSQGEMLSQEQFAKSVENRNVADAEPVVFGPEVMEEGRQAALRMAGARKESMLATLEMVDREFGGSERYMREYCGLVDRELEGLRRVCVVSSTG</sequence>
<dbReference type="SUPFAM" id="SSF52799">
    <property type="entry name" value="(Phosphotyrosine protein) phosphatases II"/>
    <property type="match status" value="1"/>
</dbReference>
<accession>A0A6A5R7U9</accession>
<dbReference type="Proteomes" id="UP000800082">
    <property type="component" value="Unassembled WGS sequence"/>
</dbReference>
<keyword evidence="3" id="KW-1185">Reference proteome</keyword>
<dbReference type="GO" id="GO:0004721">
    <property type="term" value="F:phosphoprotein phosphatase activity"/>
    <property type="evidence" value="ECO:0007669"/>
    <property type="project" value="InterPro"/>
</dbReference>
<name>A0A6A5R7U9_9PLEO</name>
<protein>
    <recommendedName>
        <fullName evidence="1">Tyrosine specific protein phosphatases domain-containing protein</fullName>
    </recommendedName>
</protein>
<dbReference type="InterPro" id="IPR026893">
    <property type="entry name" value="Tyr/Ser_Pase_IphP-type"/>
</dbReference>
<dbReference type="AlphaFoldDB" id="A0A6A5R7U9"/>